<evidence type="ECO:0000313" key="2">
    <source>
        <dbReference type="Proteomes" id="UP000236291"/>
    </source>
</evidence>
<proteinExistence type="predicted"/>
<accession>A0A2K3KD37</accession>
<sequence>VSCATGAAHGAIEPRKDELLSGFCAMAQSKLEKEDLGSVSCAIAQRSCAWRKMNIWVNVLDLEAAPWR</sequence>
<protein>
    <submittedName>
        <fullName evidence="1">Uncharacterized protein</fullName>
    </submittedName>
</protein>
<name>A0A2K3KD37_TRIPR</name>
<dbReference type="AlphaFoldDB" id="A0A2K3KD37"/>
<reference evidence="1 2" key="2">
    <citation type="journal article" date="2017" name="Front. Plant Sci.">
        <title>Gene Classification and Mining of Molecular Markers Useful in Red Clover (Trifolium pratense) Breeding.</title>
        <authorList>
            <person name="Istvanek J."/>
            <person name="Dluhosova J."/>
            <person name="Dluhos P."/>
            <person name="Patkova L."/>
            <person name="Nedelnik J."/>
            <person name="Repkova J."/>
        </authorList>
    </citation>
    <scope>NUCLEOTIDE SEQUENCE [LARGE SCALE GENOMIC DNA]</scope>
    <source>
        <strain evidence="2">cv. Tatra</strain>
        <tissue evidence="1">Young leaves</tissue>
    </source>
</reference>
<comment type="caution">
    <text evidence="1">The sequence shown here is derived from an EMBL/GenBank/DDBJ whole genome shotgun (WGS) entry which is preliminary data.</text>
</comment>
<feature type="non-terminal residue" evidence="1">
    <location>
        <position position="1"/>
    </location>
</feature>
<gene>
    <name evidence="1" type="ORF">L195_g062011</name>
</gene>
<dbReference type="Proteomes" id="UP000236291">
    <property type="component" value="Unassembled WGS sequence"/>
</dbReference>
<reference evidence="1 2" key="1">
    <citation type="journal article" date="2014" name="Am. J. Bot.">
        <title>Genome assembly and annotation for red clover (Trifolium pratense; Fabaceae).</title>
        <authorList>
            <person name="Istvanek J."/>
            <person name="Jaros M."/>
            <person name="Krenek A."/>
            <person name="Repkova J."/>
        </authorList>
    </citation>
    <scope>NUCLEOTIDE SEQUENCE [LARGE SCALE GENOMIC DNA]</scope>
    <source>
        <strain evidence="2">cv. Tatra</strain>
        <tissue evidence="1">Young leaves</tissue>
    </source>
</reference>
<organism evidence="1 2">
    <name type="scientific">Trifolium pratense</name>
    <name type="common">Red clover</name>
    <dbReference type="NCBI Taxonomy" id="57577"/>
    <lineage>
        <taxon>Eukaryota</taxon>
        <taxon>Viridiplantae</taxon>
        <taxon>Streptophyta</taxon>
        <taxon>Embryophyta</taxon>
        <taxon>Tracheophyta</taxon>
        <taxon>Spermatophyta</taxon>
        <taxon>Magnoliopsida</taxon>
        <taxon>eudicotyledons</taxon>
        <taxon>Gunneridae</taxon>
        <taxon>Pentapetalae</taxon>
        <taxon>rosids</taxon>
        <taxon>fabids</taxon>
        <taxon>Fabales</taxon>
        <taxon>Fabaceae</taxon>
        <taxon>Papilionoideae</taxon>
        <taxon>50 kb inversion clade</taxon>
        <taxon>NPAAA clade</taxon>
        <taxon>Hologalegina</taxon>
        <taxon>IRL clade</taxon>
        <taxon>Trifolieae</taxon>
        <taxon>Trifolium</taxon>
    </lineage>
</organism>
<evidence type="ECO:0000313" key="1">
    <source>
        <dbReference type="EMBL" id="PNX64225.1"/>
    </source>
</evidence>
<dbReference type="EMBL" id="ASHM01163084">
    <property type="protein sequence ID" value="PNX64225.1"/>
    <property type="molecule type" value="Genomic_DNA"/>
</dbReference>